<organism evidence="1 2">
    <name type="scientific">Lactococcus lactis subsp. lactis</name>
    <name type="common">Streptococcus lactis</name>
    <dbReference type="NCBI Taxonomy" id="1360"/>
    <lineage>
        <taxon>Bacteria</taxon>
        <taxon>Bacillati</taxon>
        <taxon>Bacillota</taxon>
        <taxon>Bacilli</taxon>
        <taxon>Lactobacillales</taxon>
        <taxon>Streptococcaceae</taxon>
        <taxon>Lactococcus</taxon>
    </lineage>
</organism>
<accession>A0A0V8BS10</accession>
<proteinExistence type="predicted"/>
<reference evidence="1 2" key="1">
    <citation type="journal article" date="2017" name="BMC Genomics">
        <title>Comparative and functional genomics of the Lactococcus lactis taxon; insights into evolution and niche adaptation.</title>
        <authorList>
            <person name="Kelleher P."/>
            <person name="Bottacini F."/>
            <person name="Mahony J."/>
            <person name="Kilcawley K.N."/>
            <person name="van Sinderen D."/>
        </authorList>
    </citation>
    <scope>NUCLEOTIDE SEQUENCE [LARGE SCALE GENOMIC DNA]</scope>
    <source>
        <strain evidence="1 2">UC06</strain>
    </source>
</reference>
<evidence type="ECO:0000313" key="1">
    <source>
        <dbReference type="EMBL" id="ARE20470.1"/>
    </source>
</evidence>
<dbReference type="Proteomes" id="UP000192095">
    <property type="component" value="Chromosome"/>
</dbReference>
<dbReference type="RefSeq" id="WP_058218046.1">
    <property type="nucleotide sequence ID" value="NZ_CP015902.2"/>
</dbReference>
<gene>
    <name evidence="1" type="ORF">LLUC06_0923</name>
</gene>
<dbReference type="EMBL" id="CP015902">
    <property type="protein sequence ID" value="ARE20470.1"/>
    <property type="molecule type" value="Genomic_DNA"/>
</dbReference>
<protein>
    <submittedName>
        <fullName evidence="1">Uncharacterized protein</fullName>
    </submittedName>
</protein>
<dbReference type="AlphaFoldDB" id="A0A0V8BS10"/>
<evidence type="ECO:0000313" key="2">
    <source>
        <dbReference type="Proteomes" id="UP000192095"/>
    </source>
</evidence>
<sequence length="83" mass="9975">MALNLDEKDPEGNKIWVSKQIFIKEFKMSESTYHRRINNDMRKDSRFMNGYAAVTSKEIYINKTIYKEWLNAKAMENMPFIDF</sequence>
<name>A0A0V8BS10_LACLL</name>